<keyword evidence="3" id="KW-1185">Reference proteome</keyword>
<reference evidence="2" key="2">
    <citation type="submission" date="2018-02" db="UniProtKB">
        <authorList>
            <consortium name="EnsemblPlants"/>
        </authorList>
    </citation>
    <scope>IDENTIFICATION</scope>
    <source>
        <strain evidence="2">Williams 82</strain>
    </source>
</reference>
<reference evidence="1" key="3">
    <citation type="submission" date="2018-07" db="EMBL/GenBank/DDBJ databases">
        <title>WGS assembly of Glycine max.</title>
        <authorList>
            <person name="Schmutz J."/>
            <person name="Cannon S."/>
            <person name="Schlueter J."/>
            <person name="Ma J."/>
            <person name="Mitros T."/>
            <person name="Nelson W."/>
            <person name="Hyten D."/>
            <person name="Song Q."/>
            <person name="Thelen J."/>
            <person name="Cheng J."/>
            <person name="Xu D."/>
            <person name="Hellsten U."/>
            <person name="May G."/>
            <person name="Yu Y."/>
            <person name="Sakurai T."/>
            <person name="Umezawa T."/>
            <person name="Bhattacharyya M."/>
            <person name="Sandhu D."/>
            <person name="Valliyodan B."/>
            <person name="Lindquist E."/>
            <person name="Peto M."/>
            <person name="Grant D."/>
            <person name="Shu S."/>
            <person name="Goodstein D."/>
            <person name="Barry K."/>
            <person name="Futrell-Griggs M."/>
            <person name="Abernathy B."/>
            <person name="Du J."/>
            <person name="Tian Z."/>
            <person name="Zhu L."/>
            <person name="Gill N."/>
            <person name="Joshi T."/>
            <person name="Libault M."/>
            <person name="Sethuraman A."/>
            <person name="Zhang X."/>
            <person name="Shinozaki K."/>
            <person name="Nguyen H."/>
            <person name="Wing R."/>
            <person name="Cregan P."/>
            <person name="Specht J."/>
            <person name="Grimwood J."/>
            <person name="Rokhsar D."/>
            <person name="Stacey G."/>
            <person name="Shoemaker R."/>
            <person name="Jackson S."/>
        </authorList>
    </citation>
    <scope>NUCLEOTIDE SEQUENCE</scope>
    <source>
        <tissue evidence="1">Callus</tissue>
    </source>
</reference>
<proteinExistence type="predicted"/>
<dbReference type="OMA" id="MMVASPI"/>
<evidence type="ECO:0000313" key="1">
    <source>
        <dbReference type="EMBL" id="KRH11526.1"/>
    </source>
</evidence>
<dbReference type="Proteomes" id="UP000008827">
    <property type="component" value="Chromosome 15"/>
</dbReference>
<reference evidence="1 2" key="1">
    <citation type="journal article" date="2010" name="Nature">
        <title>Genome sequence of the palaeopolyploid soybean.</title>
        <authorList>
            <person name="Schmutz J."/>
            <person name="Cannon S.B."/>
            <person name="Schlueter J."/>
            <person name="Ma J."/>
            <person name="Mitros T."/>
            <person name="Nelson W."/>
            <person name="Hyten D.L."/>
            <person name="Song Q."/>
            <person name="Thelen J.J."/>
            <person name="Cheng J."/>
            <person name="Xu D."/>
            <person name="Hellsten U."/>
            <person name="May G.D."/>
            <person name="Yu Y."/>
            <person name="Sakurai T."/>
            <person name="Umezawa T."/>
            <person name="Bhattacharyya M.K."/>
            <person name="Sandhu D."/>
            <person name="Valliyodan B."/>
            <person name="Lindquist E."/>
            <person name="Peto M."/>
            <person name="Grant D."/>
            <person name="Shu S."/>
            <person name="Goodstein D."/>
            <person name="Barry K."/>
            <person name="Futrell-Griggs M."/>
            <person name="Abernathy B."/>
            <person name="Du J."/>
            <person name="Tian Z."/>
            <person name="Zhu L."/>
            <person name="Gill N."/>
            <person name="Joshi T."/>
            <person name="Libault M."/>
            <person name="Sethuraman A."/>
            <person name="Zhang X.-C."/>
            <person name="Shinozaki K."/>
            <person name="Nguyen H.T."/>
            <person name="Wing R.A."/>
            <person name="Cregan P."/>
            <person name="Specht J."/>
            <person name="Grimwood J."/>
            <person name="Rokhsar D."/>
            <person name="Stacey G."/>
            <person name="Shoemaker R.C."/>
            <person name="Jackson S.A."/>
        </authorList>
    </citation>
    <scope>NUCLEOTIDE SEQUENCE [LARGE SCALE GENOMIC DNA]</scope>
    <source>
        <strain evidence="2">cv. Williams 82</strain>
        <tissue evidence="1">Callus</tissue>
    </source>
</reference>
<sequence length="130" mass="14517">MHSYHISVSIHYYSFPQLVKSKSVEVHMETKKRIVSFQLQAQALLLVMMMVASPIMSCPPTDGRGCKDCIVNQMKNACPPCTPILHCMARCLWDGSSRPNCIKKCDCNTTYPTLSDCKGCMSKCKCSCVN</sequence>
<dbReference type="EMBL" id="CM000848">
    <property type="protein sequence ID" value="KRH11526.1"/>
    <property type="molecule type" value="Genomic_DNA"/>
</dbReference>
<gene>
    <name evidence="1" type="ORF">GLYMA_15G114500</name>
</gene>
<protein>
    <submittedName>
        <fullName evidence="1 2">Uncharacterized protein</fullName>
    </submittedName>
</protein>
<dbReference type="EnsemblPlants" id="KRH11526">
    <property type="protein sequence ID" value="KRH11526"/>
    <property type="gene ID" value="GLYMA_15G114500"/>
</dbReference>
<dbReference type="InParanoid" id="A0A0R0FZB7"/>
<name>A0A0R0FZB7_SOYBN</name>
<dbReference type="PaxDb" id="3847-GLYMA15G12121.1"/>
<organism evidence="1">
    <name type="scientific">Glycine max</name>
    <name type="common">Soybean</name>
    <name type="synonym">Glycine hispida</name>
    <dbReference type="NCBI Taxonomy" id="3847"/>
    <lineage>
        <taxon>Eukaryota</taxon>
        <taxon>Viridiplantae</taxon>
        <taxon>Streptophyta</taxon>
        <taxon>Embryophyta</taxon>
        <taxon>Tracheophyta</taxon>
        <taxon>Spermatophyta</taxon>
        <taxon>Magnoliopsida</taxon>
        <taxon>eudicotyledons</taxon>
        <taxon>Gunneridae</taxon>
        <taxon>Pentapetalae</taxon>
        <taxon>rosids</taxon>
        <taxon>fabids</taxon>
        <taxon>Fabales</taxon>
        <taxon>Fabaceae</taxon>
        <taxon>Papilionoideae</taxon>
        <taxon>50 kb inversion clade</taxon>
        <taxon>NPAAA clade</taxon>
        <taxon>indigoferoid/millettioid clade</taxon>
        <taxon>Phaseoleae</taxon>
        <taxon>Glycine</taxon>
        <taxon>Glycine subgen. Soja</taxon>
    </lineage>
</organism>
<dbReference type="FunCoup" id="A0A0R0FZB7">
    <property type="interactions" value="82"/>
</dbReference>
<dbReference type="Gramene" id="KRH11526">
    <property type="protein sequence ID" value="KRH11526"/>
    <property type="gene ID" value="GLYMA_15G114500"/>
</dbReference>
<dbReference type="AlphaFoldDB" id="A0A0R0FZB7"/>
<evidence type="ECO:0000313" key="2">
    <source>
        <dbReference type="EnsemblPlants" id="KRH11526"/>
    </source>
</evidence>
<accession>A0A0R0FZB7</accession>
<evidence type="ECO:0000313" key="3">
    <source>
        <dbReference type="Proteomes" id="UP000008827"/>
    </source>
</evidence>
<dbReference type="OrthoDB" id="1855047at2759"/>